<keyword evidence="1" id="KW-0812">Transmembrane</keyword>
<evidence type="ECO:0000313" key="2">
    <source>
        <dbReference type="EMBL" id="JAE31122.1"/>
    </source>
</evidence>
<reference evidence="2" key="1">
    <citation type="submission" date="2014-09" db="EMBL/GenBank/DDBJ databases">
        <authorList>
            <person name="Magalhaes I.L.F."/>
            <person name="Oliveira U."/>
            <person name="Santos F.R."/>
            <person name="Vidigal T.H.D.A."/>
            <person name="Brescovit A.D."/>
            <person name="Santos A.J."/>
        </authorList>
    </citation>
    <scope>NUCLEOTIDE SEQUENCE</scope>
    <source>
        <tissue evidence="2">Shoot tissue taken approximately 20 cm above the soil surface</tissue>
    </source>
</reference>
<accession>A0A0A9H303</accession>
<keyword evidence="1" id="KW-1133">Transmembrane helix</keyword>
<sequence>MSASAGRYLMFLMFRFSVIHGFSGSSWISGSAWVRSWSL</sequence>
<organism evidence="2">
    <name type="scientific">Arundo donax</name>
    <name type="common">Giant reed</name>
    <name type="synonym">Donax arundinaceus</name>
    <dbReference type="NCBI Taxonomy" id="35708"/>
    <lineage>
        <taxon>Eukaryota</taxon>
        <taxon>Viridiplantae</taxon>
        <taxon>Streptophyta</taxon>
        <taxon>Embryophyta</taxon>
        <taxon>Tracheophyta</taxon>
        <taxon>Spermatophyta</taxon>
        <taxon>Magnoliopsida</taxon>
        <taxon>Liliopsida</taxon>
        <taxon>Poales</taxon>
        <taxon>Poaceae</taxon>
        <taxon>PACMAD clade</taxon>
        <taxon>Arundinoideae</taxon>
        <taxon>Arundineae</taxon>
        <taxon>Arundo</taxon>
    </lineage>
</organism>
<keyword evidence="1" id="KW-0472">Membrane</keyword>
<dbReference type="EMBL" id="GBRH01166774">
    <property type="protein sequence ID" value="JAE31122.1"/>
    <property type="molecule type" value="Transcribed_RNA"/>
</dbReference>
<name>A0A0A9H303_ARUDO</name>
<protein>
    <submittedName>
        <fullName evidence="2">Uncharacterized protein</fullName>
    </submittedName>
</protein>
<dbReference type="AlphaFoldDB" id="A0A0A9H303"/>
<evidence type="ECO:0000256" key="1">
    <source>
        <dbReference type="SAM" id="Phobius"/>
    </source>
</evidence>
<reference evidence="2" key="2">
    <citation type="journal article" date="2015" name="Data Brief">
        <title>Shoot transcriptome of the giant reed, Arundo donax.</title>
        <authorList>
            <person name="Barrero R.A."/>
            <person name="Guerrero F.D."/>
            <person name="Moolhuijzen P."/>
            <person name="Goolsby J.A."/>
            <person name="Tidwell J."/>
            <person name="Bellgard S.E."/>
            <person name="Bellgard M.I."/>
        </authorList>
    </citation>
    <scope>NUCLEOTIDE SEQUENCE</scope>
    <source>
        <tissue evidence="2">Shoot tissue taken approximately 20 cm above the soil surface</tissue>
    </source>
</reference>
<proteinExistence type="predicted"/>
<feature type="transmembrane region" description="Helical" evidence="1">
    <location>
        <begin position="12"/>
        <end position="34"/>
    </location>
</feature>